<keyword evidence="3" id="KW-0804">Transcription</keyword>
<sequence>MSQASSLALDPLSDVLDVLGAAVTRRTRIEAAGDWALSFPGVDRLKFVALLRGQSWMLIPDQPPQLMQAGDVCLIGRTDYAIASDPTLTPTDGRSLYDEPEKDVARIHGDDTIAIGGTVTFAGANADFLLDMLPGFIFVPQSLSASGVITTLLSIMSGEIERSMPGCGIVSSRLADILVVEAIRTHAAHVRPGDMGWLGALLDTRLSRALIALHGDVAHPWTVAELAGIAGMSRAAFSAEFARRVGQPPLSYLRAWRMTKARIALKQDTATVADIANAVGYESQSAFSQAFRRAFGLSPKEVAD</sequence>
<comment type="caution">
    <text evidence="5">The sequence shown here is derived from an EMBL/GenBank/DDBJ whole genome shotgun (WGS) entry which is preliminary data.</text>
</comment>
<dbReference type="InterPro" id="IPR018060">
    <property type="entry name" value="HTH_AraC"/>
</dbReference>
<dbReference type="Gene3D" id="1.10.10.60">
    <property type="entry name" value="Homeodomain-like"/>
    <property type="match status" value="2"/>
</dbReference>
<dbReference type="InterPro" id="IPR009057">
    <property type="entry name" value="Homeodomain-like_sf"/>
</dbReference>
<dbReference type="GO" id="GO:0003700">
    <property type="term" value="F:DNA-binding transcription factor activity"/>
    <property type="evidence" value="ECO:0007669"/>
    <property type="project" value="InterPro"/>
</dbReference>
<dbReference type="PROSITE" id="PS00041">
    <property type="entry name" value="HTH_ARAC_FAMILY_1"/>
    <property type="match status" value="1"/>
</dbReference>
<keyword evidence="1" id="KW-0805">Transcription regulation</keyword>
<accession>A0A418SM84</accession>
<dbReference type="PROSITE" id="PS01124">
    <property type="entry name" value="HTH_ARAC_FAMILY_2"/>
    <property type="match status" value="1"/>
</dbReference>
<dbReference type="PANTHER" id="PTHR46796">
    <property type="entry name" value="HTH-TYPE TRANSCRIPTIONAL ACTIVATOR RHAS-RELATED"/>
    <property type="match status" value="1"/>
</dbReference>
<proteinExistence type="predicted"/>
<dbReference type="InterPro" id="IPR020449">
    <property type="entry name" value="Tscrpt_reg_AraC-type_HTH"/>
</dbReference>
<evidence type="ECO:0000256" key="1">
    <source>
        <dbReference type="ARBA" id="ARBA00023015"/>
    </source>
</evidence>
<gene>
    <name evidence="5" type="ORF">D3P04_21820</name>
</gene>
<dbReference type="OrthoDB" id="9783876at2"/>
<dbReference type="Pfam" id="PF12833">
    <property type="entry name" value="HTH_18"/>
    <property type="match status" value="1"/>
</dbReference>
<keyword evidence="6" id="KW-1185">Reference proteome</keyword>
<organism evidence="5 6">
    <name type="scientific">Paracoccus onubensis</name>
    <dbReference type="NCBI Taxonomy" id="1675788"/>
    <lineage>
        <taxon>Bacteria</taxon>
        <taxon>Pseudomonadati</taxon>
        <taxon>Pseudomonadota</taxon>
        <taxon>Alphaproteobacteria</taxon>
        <taxon>Rhodobacterales</taxon>
        <taxon>Paracoccaceae</taxon>
        <taxon>Paracoccus</taxon>
    </lineage>
</organism>
<dbReference type="InterPro" id="IPR050204">
    <property type="entry name" value="AraC_XylS_family_regulators"/>
</dbReference>
<dbReference type="EMBL" id="QZCG01000021">
    <property type="protein sequence ID" value="RJE82044.1"/>
    <property type="molecule type" value="Genomic_DNA"/>
</dbReference>
<evidence type="ECO:0000256" key="3">
    <source>
        <dbReference type="ARBA" id="ARBA00023163"/>
    </source>
</evidence>
<dbReference type="PANTHER" id="PTHR46796:SF7">
    <property type="entry name" value="ARAC FAMILY TRANSCRIPTIONAL REGULATOR"/>
    <property type="match status" value="1"/>
</dbReference>
<dbReference type="Proteomes" id="UP000284202">
    <property type="component" value="Unassembled WGS sequence"/>
</dbReference>
<dbReference type="InterPro" id="IPR032783">
    <property type="entry name" value="AraC_lig"/>
</dbReference>
<evidence type="ECO:0000259" key="4">
    <source>
        <dbReference type="PROSITE" id="PS01124"/>
    </source>
</evidence>
<keyword evidence="2" id="KW-0238">DNA-binding</keyword>
<reference evidence="6" key="1">
    <citation type="submission" date="2018-09" db="EMBL/GenBank/DDBJ databases">
        <title>Acidovorax cavernicola nov. sp. isolated from Gruta de las Maravillas (Aracena, Spain).</title>
        <authorList>
            <person name="Jurado V."/>
            <person name="Gutierrez-Patricio S."/>
            <person name="Gonzalez-Pimentel J.L."/>
            <person name="Miller A.Z."/>
            <person name="Laiz L."/>
            <person name="Saiz-Jimenez C."/>
        </authorList>
    </citation>
    <scope>NUCLEOTIDE SEQUENCE [LARGE SCALE GENOMIC DNA]</scope>
    <source>
        <strain evidence="6">1011MAR3C25</strain>
    </source>
</reference>
<protein>
    <submittedName>
        <fullName evidence="5">AraC family transcriptional regulator</fullName>
    </submittedName>
</protein>
<dbReference type="GO" id="GO:0043565">
    <property type="term" value="F:sequence-specific DNA binding"/>
    <property type="evidence" value="ECO:0007669"/>
    <property type="project" value="InterPro"/>
</dbReference>
<evidence type="ECO:0000313" key="5">
    <source>
        <dbReference type="EMBL" id="RJE82044.1"/>
    </source>
</evidence>
<name>A0A418SM84_9RHOB</name>
<evidence type="ECO:0000256" key="2">
    <source>
        <dbReference type="ARBA" id="ARBA00023125"/>
    </source>
</evidence>
<feature type="domain" description="HTH araC/xylS-type" evidence="4">
    <location>
        <begin position="207"/>
        <end position="304"/>
    </location>
</feature>
<evidence type="ECO:0000313" key="6">
    <source>
        <dbReference type="Proteomes" id="UP000284202"/>
    </source>
</evidence>
<dbReference type="InterPro" id="IPR018062">
    <property type="entry name" value="HTH_AraC-typ_CS"/>
</dbReference>
<dbReference type="SUPFAM" id="SSF46689">
    <property type="entry name" value="Homeodomain-like"/>
    <property type="match status" value="2"/>
</dbReference>
<dbReference type="PRINTS" id="PR00032">
    <property type="entry name" value="HTHARAC"/>
</dbReference>
<dbReference type="Pfam" id="PF12852">
    <property type="entry name" value="Cupin_6"/>
    <property type="match status" value="1"/>
</dbReference>
<dbReference type="AlphaFoldDB" id="A0A418SM84"/>
<dbReference type="SMART" id="SM00342">
    <property type="entry name" value="HTH_ARAC"/>
    <property type="match status" value="1"/>
</dbReference>